<evidence type="ECO:0000313" key="1">
    <source>
        <dbReference type="EMBL" id="KAI4356641.1"/>
    </source>
</evidence>
<proteinExistence type="predicted"/>
<keyword evidence="2" id="KW-1185">Reference proteome</keyword>
<name>A0ACB9Q9U2_BAUVA</name>
<sequence>MYGRYTQQLSNLDDSDHRTTTSCQDVSTVYTESSCFQNVFLTESWSTELPFKENDAEDIVIHSILSEAVSTGWLPSNDSAKKIKMESMNEENDFDTVASGCHAPRDERRSYGGVRRRPWGKYGAEIRDPKKNGVRLWLGIYETAEDAALAYDQAAFKMRGSKAKLNFPHLNGSGHAGPVTSTIKRRSSELGFSGLSYSFGNATGKPSKNSAAVLDSSSMDGLPN</sequence>
<evidence type="ECO:0000313" key="2">
    <source>
        <dbReference type="Proteomes" id="UP000828941"/>
    </source>
</evidence>
<dbReference type="EMBL" id="CM039426">
    <property type="protein sequence ID" value="KAI4356641.1"/>
    <property type="molecule type" value="Genomic_DNA"/>
</dbReference>
<gene>
    <name evidence="1" type="ORF">L6164_000647</name>
</gene>
<organism evidence="1 2">
    <name type="scientific">Bauhinia variegata</name>
    <name type="common">Purple orchid tree</name>
    <name type="synonym">Phanera variegata</name>
    <dbReference type="NCBI Taxonomy" id="167791"/>
    <lineage>
        <taxon>Eukaryota</taxon>
        <taxon>Viridiplantae</taxon>
        <taxon>Streptophyta</taxon>
        <taxon>Embryophyta</taxon>
        <taxon>Tracheophyta</taxon>
        <taxon>Spermatophyta</taxon>
        <taxon>Magnoliopsida</taxon>
        <taxon>eudicotyledons</taxon>
        <taxon>Gunneridae</taxon>
        <taxon>Pentapetalae</taxon>
        <taxon>rosids</taxon>
        <taxon>fabids</taxon>
        <taxon>Fabales</taxon>
        <taxon>Fabaceae</taxon>
        <taxon>Cercidoideae</taxon>
        <taxon>Cercideae</taxon>
        <taxon>Bauhiniinae</taxon>
        <taxon>Bauhinia</taxon>
    </lineage>
</organism>
<protein>
    <submittedName>
        <fullName evidence="1">Uncharacterized protein</fullName>
    </submittedName>
</protein>
<dbReference type="Proteomes" id="UP000828941">
    <property type="component" value="Chromosome 1"/>
</dbReference>
<accession>A0ACB9Q9U2</accession>
<reference evidence="1 2" key="1">
    <citation type="journal article" date="2022" name="DNA Res.">
        <title>Chromosomal-level genome assembly of the orchid tree Bauhinia variegata (Leguminosae; Cercidoideae) supports the allotetraploid origin hypothesis of Bauhinia.</title>
        <authorList>
            <person name="Zhong Y."/>
            <person name="Chen Y."/>
            <person name="Zheng D."/>
            <person name="Pang J."/>
            <person name="Liu Y."/>
            <person name="Luo S."/>
            <person name="Meng S."/>
            <person name="Qian L."/>
            <person name="Wei D."/>
            <person name="Dai S."/>
            <person name="Zhou R."/>
        </authorList>
    </citation>
    <scope>NUCLEOTIDE SEQUENCE [LARGE SCALE GENOMIC DNA]</scope>
    <source>
        <strain evidence="1">BV-YZ2020</strain>
    </source>
</reference>
<comment type="caution">
    <text evidence="1">The sequence shown here is derived from an EMBL/GenBank/DDBJ whole genome shotgun (WGS) entry which is preliminary data.</text>
</comment>